<gene>
    <name evidence="2" type="ORF">SDC9_203378</name>
</gene>
<accession>A0A645J5E9</accession>
<sequence length="51" mass="6242">MDKIIEQIERIDRLQQENAKVMLQQMELINKNLQTLANQQQKKKVKFRLFK</sequence>
<reference evidence="2" key="1">
    <citation type="submission" date="2019-08" db="EMBL/GenBank/DDBJ databases">
        <authorList>
            <person name="Kucharzyk K."/>
            <person name="Murdoch R.W."/>
            <person name="Higgins S."/>
            <person name="Loffler F."/>
        </authorList>
    </citation>
    <scope>NUCLEOTIDE SEQUENCE</scope>
</reference>
<keyword evidence="1" id="KW-0175">Coiled coil</keyword>
<dbReference type="EMBL" id="VSSQ01125218">
    <property type="protein sequence ID" value="MPN55694.1"/>
    <property type="molecule type" value="Genomic_DNA"/>
</dbReference>
<protein>
    <submittedName>
        <fullName evidence="2">Uncharacterized protein</fullName>
    </submittedName>
</protein>
<evidence type="ECO:0000256" key="1">
    <source>
        <dbReference type="SAM" id="Coils"/>
    </source>
</evidence>
<feature type="coiled-coil region" evidence="1">
    <location>
        <begin position="4"/>
        <end position="43"/>
    </location>
</feature>
<dbReference type="AlphaFoldDB" id="A0A645J5E9"/>
<organism evidence="2">
    <name type="scientific">bioreactor metagenome</name>
    <dbReference type="NCBI Taxonomy" id="1076179"/>
    <lineage>
        <taxon>unclassified sequences</taxon>
        <taxon>metagenomes</taxon>
        <taxon>ecological metagenomes</taxon>
    </lineage>
</organism>
<proteinExistence type="predicted"/>
<comment type="caution">
    <text evidence="2">The sequence shown here is derived from an EMBL/GenBank/DDBJ whole genome shotgun (WGS) entry which is preliminary data.</text>
</comment>
<name>A0A645J5E9_9ZZZZ</name>
<evidence type="ECO:0000313" key="2">
    <source>
        <dbReference type="EMBL" id="MPN55694.1"/>
    </source>
</evidence>